<dbReference type="PANTHER" id="PTHR30468:SF1">
    <property type="entry name" value="ALPHA-KETOGLUTARATE-DEPENDENT SULFONATE DIOXYGENASE"/>
    <property type="match status" value="1"/>
</dbReference>
<organism evidence="7 8">
    <name type="scientific">Hyphococcus luteus</name>
    <dbReference type="NCBI Taxonomy" id="2058213"/>
    <lineage>
        <taxon>Bacteria</taxon>
        <taxon>Pseudomonadati</taxon>
        <taxon>Pseudomonadota</taxon>
        <taxon>Alphaproteobacteria</taxon>
        <taxon>Parvularculales</taxon>
        <taxon>Parvularculaceae</taxon>
        <taxon>Hyphococcus</taxon>
    </lineage>
</organism>
<dbReference type="SUPFAM" id="SSF51197">
    <property type="entry name" value="Clavaminate synthase-like"/>
    <property type="match status" value="1"/>
</dbReference>
<dbReference type="Proteomes" id="UP000239504">
    <property type="component" value="Unassembled WGS sequence"/>
</dbReference>
<keyword evidence="2" id="KW-0479">Metal-binding</keyword>
<keyword evidence="5" id="KW-0408">Iron</keyword>
<accession>A0A2S7K5J4</accession>
<proteinExistence type="inferred from homology"/>
<comment type="caution">
    <text evidence="7">The sequence shown here is derived from an EMBL/GenBank/DDBJ whole genome shotgun (WGS) entry which is preliminary data.</text>
</comment>
<gene>
    <name evidence="7" type="ORF">CW354_04970</name>
</gene>
<dbReference type="Pfam" id="PF02668">
    <property type="entry name" value="TauD"/>
    <property type="match status" value="1"/>
</dbReference>
<keyword evidence="4" id="KW-0560">Oxidoreductase</keyword>
<dbReference type="InterPro" id="IPR003819">
    <property type="entry name" value="TauD/TfdA-like"/>
</dbReference>
<keyword evidence="8" id="KW-1185">Reference proteome</keyword>
<feature type="domain" description="TauD/TfdA-like" evidence="6">
    <location>
        <begin position="26"/>
        <end position="285"/>
    </location>
</feature>
<dbReference type="InterPro" id="IPR051323">
    <property type="entry name" value="AtsK-like"/>
</dbReference>
<dbReference type="Gene3D" id="3.60.130.10">
    <property type="entry name" value="Clavaminate synthase-like"/>
    <property type="match status" value="1"/>
</dbReference>
<dbReference type="FunFam" id="3.60.130.10:FF:000007">
    <property type="entry name" value="Alpha-ketoglutarate-dependent taurine dioxygenase"/>
    <property type="match status" value="1"/>
</dbReference>
<comment type="similarity">
    <text evidence="1">Belongs to the TfdA dioxygenase family.</text>
</comment>
<dbReference type="AlphaFoldDB" id="A0A2S7K5J4"/>
<evidence type="ECO:0000313" key="8">
    <source>
        <dbReference type="Proteomes" id="UP000239504"/>
    </source>
</evidence>
<dbReference type="GO" id="GO:0006790">
    <property type="term" value="P:sulfur compound metabolic process"/>
    <property type="evidence" value="ECO:0007669"/>
    <property type="project" value="TreeGrafter"/>
</dbReference>
<evidence type="ECO:0000313" key="7">
    <source>
        <dbReference type="EMBL" id="PQA87718.1"/>
    </source>
</evidence>
<dbReference type="GO" id="GO:0000908">
    <property type="term" value="F:taurine dioxygenase activity"/>
    <property type="evidence" value="ECO:0007669"/>
    <property type="project" value="TreeGrafter"/>
</dbReference>
<sequence length="292" mass="32349">MTNLKEKPLSAAAVGAPSAAYRKIKVNRLTPVIGAEIGGVDIAAGVNEDVLEEIHQAFTENLVIFFRGQSLTLEQHAAFGRLFGELHTHPAAPSEPGHPEIMIIAADENSARANGEIWHTDVSCDAEPPLGSMLYIKETPPEGGDTLFANMYAAYEALSSRMKTYLEGMTATHDGEHVYRGLYANLGVEDKPSYPRSSHPILRTHPVTGKKCLYVNSGFTVSIDGVSPCESDAILRFLFQHAAHPAFQCRFRWTPGSLAFWDNRCVQHHAIWDYWPNRRYGNRVTIKGEKPF</sequence>
<reference evidence="7 8" key="1">
    <citation type="submission" date="2017-12" db="EMBL/GenBank/DDBJ databases">
        <authorList>
            <person name="Hurst M.R.H."/>
        </authorList>
    </citation>
    <scope>NUCLEOTIDE SEQUENCE [LARGE SCALE GENOMIC DNA]</scope>
    <source>
        <strain evidence="7 8">SY-3-19</strain>
    </source>
</reference>
<dbReference type="PANTHER" id="PTHR30468">
    <property type="entry name" value="ALPHA-KETOGLUTARATE-DEPENDENT SULFONATE DIOXYGENASE"/>
    <property type="match status" value="1"/>
</dbReference>
<protein>
    <submittedName>
        <fullName evidence="7">Taurine dioxygenase</fullName>
    </submittedName>
</protein>
<dbReference type="GO" id="GO:0005737">
    <property type="term" value="C:cytoplasm"/>
    <property type="evidence" value="ECO:0007669"/>
    <property type="project" value="TreeGrafter"/>
</dbReference>
<evidence type="ECO:0000256" key="1">
    <source>
        <dbReference type="ARBA" id="ARBA00005896"/>
    </source>
</evidence>
<dbReference type="GO" id="GO:0046872">
    <property type="term" value="F:metal ion binding"/>
    <property type="evidence" value="ECO:0007669"/>
    <property type="project" value="UniProtKB-KW"/>
</dbReference>
<dbReference type="RefSeq" id="WP_104828962.1">
    <property type="nucleotide sequence ID" value="NZ_PJCH01000005.1"/>
</dbReference>
<evidence type="ECO:0000259" key="6">
    <source>
        <dbReference type="Pfam" id="PF02668"/>
    </source>
</evidence>
<evidence type="ECO:0000256" key="5">
    <source>
        <dbReference type="ARBA" id="ARBA00023004"/>
    </source>
</evidence>
<evidence type="ECO:0000256" key="3">
    <source>
        <dbReference type="ARBA" id="ARBA00022964"/>
    </source>
</evidence>
<evidence type="ECO:0000256" key="2">
    <source>
        <dbReference type="ARBA" id="ARBA00022723"/>
    </source>
</evidence>
<evidence type="ECO:0000256" key="4">
    <source>
        <dbReference type="ARBA" id="ARBA00023002"/>
    </source>
</evidence>
<dbReference type="InterPro" id="IPR042098">
    <property type="entry name" value="TauD-like_sf"/>
</dbReference>
<dbReference type="OrthoDB" id="7209371at2"/>
<keyword evidence="3 7" id="KW-0223">Dioxygenase</keyword>
<name>A0A2S7K5J4_9PROT</name>
<dbReference type="EMBL" id="PJCH01000005">
    <property type="protein sequence ID" value="PQA87718.1"/>
    <property type="molecule type" value="Genomic_DNA"/>
</dbReference>